<accession>A0A5K3EZK3</accession>
<dbReference type="GO" id="GO:0000981">
    <property type="term" value="F:DNA-binding transcription factor activity, RNA polymerase II-specific"/>
    <property type="evidence" value="ECO:0007669"/>
    <property type="project" value="TreeGrafter"/>
</dbReference>
<dbReference type="InterPro" id="IPR039165">
    <property type="entry name" value="CREBRF"/>
</dbReference>
<dbReference type="GO" id="GO:0005634">
    <property type="term" value="C:nucleus"/>
    <property type="evidence" value="ECO:0007669"/>
    <property type="project" value="TreeGrafter"/>
</dbReference>
<feature type="compositionally biased region" description="Low complexity" evidence="1">
    <location>
        <begin position="488"/>
        <end position="498"/>
    </location>
</feature>
<evidence type="ECO:0000256" key="1">
    <source>
        <dbReference type="SAM" id="MobiDB-lite"/>
    </source>
</evidence>
<dbReference type="CDD" id="cd14809">
    <property type="entry name" value="bZIP_AUREO-like"/>
    <property type="match status" value="1"/>
</dbReference>
<protein>
    <submittedName>
        <fullName evidence="2">Homeobox domain-containing protein</fullName>
    </submittedName>
</protein>
<feature type="region of interest" description="Disordered" evidence="1">
    <location>
        <begin position="488"/>
        <end position="516"/>
    </location>
</feature>
<dbReference type="GO" id="GO:0006986">
    <property type="term" value="P:response to unfolded protein"/>
    <property type="evidence" value="ECO:0007669"/>
    <property type="project" value="InterPro"/>
</dbReference>
<dbReference type="WBParaSite" id="MCU_004364-RA">
    <property type="protein sequence ID" value="MCU_004364-RA"/>
    <property type="gene ID" value="MCU_004364"/>
</dbReference>
<dbReference type="GO" id="GO:0000977">
    <property type="term" value="F:RNA polymerase II transcription regulatory region sequence-specific DNA binding"/>
    <property type="evidence" value="ECO:0007669"/>
    <property type="project" value="TreeGrafter"/>
</dbReference>
<organism evidence="2">
    <name type="scientific">Mesocestoides corti</name>
    <name type="common">Flatworm</name>
    <dbReference type="NCBI Taxonomy" id="53468"/>
    <lineage>
        <taxon>Eukaryota</taxon>
        <taxon>Metazoa</taxon>
        <taxon>Spiralia</taxon>
        <taxon>Lophotrochozoa</taxon>
        <taxon>Platyhelminthes</taxon>
        <taxon>Cestoda</taxon>
        <taxon>Eucestoda</taxon>
        <taxon>Cyclophyllidea</taxon>
        <taxon>Mesocestoididae</taxon>
        <taxon>Mesocestoides</taxon>
    </lineage>
</organism>
<proteinExistence type="predicted"/>
<feature type="compositionally biased region" description="Polar residues" evidence="1">
    <location>
        <begin position="108"/>
        <end position="118"/>
    </location>
</feature>
<dbReference type="PANTHER" id="PTHR21552">
    <property type="entry name" value="ADULT RETINA PROTEIN"/>
    <property type="match status" value="1"/>
</dbReference>
<sequence>MEPQFSWDSQLQENSGSFVNLFPNDNQSSDFESHSFSWTTADRGTWNVSGSCSSKRLKLEDRLQRINDKPNDGTFQSFYLTSCFQTTGDQTKDTNGVSYLSQQYVSCGSQQPSTNGPTATREGPKTKSTDRFYASTAPPAADEVYPQPPQIGCYSSSEGTGFLEGIFNATTPEGALVSTAYESHSQYGFDPVTGHFVAPVSFFPHPNQGELLTPHPIASADPQSVGAGLNVKHHHQPQLHEQPRTLEETASISSNSSVTGAGAITTCAYFWQYNAQCKGPKAVRLISGGTNSPLSSATSPLSSCYDGGGGGTSMANVGNCSIAVHSLPQYPLVVFEDPVQKRNDLVHCSKLRRGDGNDVTPNIMRLRSMGDELDRLAAQITRQGEIIMAGGGGGGGAGGGGTEMPGVVRSAPFDLETVGPPPSWRVEEAKREKNKLASKICRLKKKAFHESNKIKYTGLGLEYKELANLITSLKKMIAQHASPSLARLLQQSQQSGEKIAGGSGGGDGEKLAGSADGGQAESLFARAKWLASATHGNTSGWSYGRFRGRGSESGKINSGKTPADKAIIQWLQQHFNQ</sequence>
<dbReference type="PANTHER" id="PTHR21552:SF2">
    <property type="entry name" value="CREB3 REGULATORY FACTOR"/>
    <property type="match status" value="1"/>
</dbReference>
<dbReference type="AlphaFoldDB" id="A0A5K3EZK3"/>
<reference evidence="2" key="1">
    <citation type="submission" date="2019-11" db="UniProtKB">
        <authorList>
            <consortium name="WormBaseParasite"/>
        </authorList>
    </citation>
    <scope>IDENTIFICATION</scope>
</reference>
<name>A0A5K3EZK3_MESCO</name>
<evidence type="ECO:0000313" key="2">
    <source>
        <dbReference type="WBParaSite" id="MCU_004364-RA"/>
    </source>
</evidence>
<feature type="region of interest" description="Disordered" evidence="1">
    <location>
        <begin position="108"/>
        <end position="128"/>
    </location>
</feature>